<dbReference type="AlphaFoldDB" id="A0A9Q6EH30"/>
<protein>
    <submittedName>
        <fullName evidence="1">Uncharacterized protein</fullName>
    </submittedName>
</protein>
<organism evidence="1 2">
    <name type="scientific">Nostoc linckia z8</name>
    <dbReference type="NCBI Taxonomy" id="1628746"/>
    <lineage>
        <taxon>Bacteria</taxon>
        <taxon>Bacillati</taxon>
        <taxon>Cyanobacteriota</taxon>
        <taxon>Cyanophyceae</taxon>
        <taxon>Nostocales</taxon>
        <taxon>Nostocaceae</taxon>
        <taxon>Nostoc</taxon>
    </lineage>
</organism>
<comment type="caution">
    <text evidence="1">The sequence shown here is derived from an EMBL/GenBank/DDBJ whole genome shotgun (WGS) entry which is preliminary data.</text>
</comment>
<dbReference type="GeneID" id="57098881"/>
<dbReference type="EMBL" id="LAHD01000202">
    <property type="protein sequence ID" value="PHJ93050.1"/>
    <property type="molecule type" value="Genomic_DNA"/>
</dbReference>
<reference evidence="1 2" key="1">
    <citation type="submission" date="2015-02" db="EMBL/GenBank/DDBJ databases">
        <title>Nostoc linckia genome annotation.</title>
        <authorList>
            <person name="Zhou Z."/>
        </authorList>
    </citation>
    <scope>NUCLEOTIDE SEQUENCE [LARGE SCALE GENOMIC DNA]</scope>
    <source>
        <strain evidence="2">z8</strain>
    </source>
</reference>
<evidence type="ECO:0000313" key="2">
    <source>
        <dbReference type="Proteomes" id="UP000222310"/>
    </source>
</evidence>
<dbReference type="RefSeq" id="WP_099072586.1">
    <property type="nucleotide sequence ID" value="NZ_LAHD01000202.1"/>
</dbReference>
<accession>A0A9Q6EH30</accession>
<sequence>MNKQTHPRIASIVASTIRNPYLTPEASIAGSYLEGAKRRYAQLKVKPIGLDFYLEGRKPRYARLR</sequence>
<gene>
    <name evidence="1" type="ORF">VF08_36050</name>
</gene>
<dbReference type="Proteomes" id="UP000222310">
    <property type="component" value="Unassembled WGS sequence"/>
</dbReference>
<name>A0A9Q6EH30_NOSLI</name>
<evidence type="ECO:0000313" key="1">
    <source>
        <dbReference type="EMBL" id="PHJ93050.1"/>
    </source>
</evidence>
<proteinExistence type="predicted"/>